<feature type="domain" description="Bacteriophage tail tape measure N-terminal" evidence="3">
    <location>
        <begin position="159"/>
        <end position="241"/>
    </location>
</feature>
<dbReference type="Proteomes" id="UP000528286">
    <property type="component" value="Unassembled WGS sequence"/>
</dbReference>
<evidence type="ECO:0000259" key="3">
    <source>
        <dbReference type="Pfam" id="PF06791"/>
    </source>
</evidence>
<reference evidence="4 5" key="1">
    <citation type="submission" date="2020-08" db="EMBL/GenBank/DDBJ databases">
        <title>Genomic Encyclopedia of Type Strains, Phase IV (KMG-IV): sequencing the most valuable type-strain genomes for metagenomic binning, comparative biology and taxonomic classification.</title>
        <authorList>
            <person name="Goeker M."/>
        </authorList>
    </citation>
    <scope>NUCLEOTIDE SEQUENCE [LARGE SCALE GENOMIC DNA]</scope>
    <source>
        <strain evidence="4 5">DSM 29853</strain>
    </source>
</reference>
<organism evidence="4 5">
    <name type="scientific">Gellertiella hungarica</name>
    <dbReference type="NCBI Taxonomy" id="1572859"/>
    <lineage>
        <taxon>Bacteria</taxon>
        <taxon>Pseudomonadati</taxon>
        <taxon>Pseudomonadota</taxon>
        <taxon>Alphaproteobacteria</taxon>
        <taxon>Hyphomicrobiales</taxon>
        <taxon>Rhizobiaceae</taxon>
        <taxon>Gellertiella</taxon>
    </lineage>
</organism>
<name>A0A7W6JAR9_9HYPH</name>
<sequence>MADNTDDLIISISTDQATLRRSIKRIEQDLGTLAGTVKKQFDAVGKSVDNSVTTAMQNRINAMVGIGAKGVKEWNGALADQGKELERLRAKYNPLFAVQSQYRKNADDIKRAHALGAISSTEYQAAMSRERQAALAATAAIKGRNQAISAGPGRLTSNGAGAYQTANIAAQFQDIGVTAAMGMNPLQIALQQGTQLSSVFQTMGGGKAVVAGLAEAFASLVNPVSLVTIGLVAGGAAAIQYFSSVSSGGEKSEETLRREEELIQKVIDKWGSALPELRKYEEARQKLADSADIKDAAAIEAARQWEELRSRVSDLTVEFADVVSLLSAAGAEADQVSTLQRAFSDLAAAIKDGSATTEQAKAVQTALAAFASQTGVPAIADFAAQFDGLAASIGKSSTNAAKLKQDAAILVDLVKKLPPLGTLNPMTSAGGRFITDPNEQQSQRARDAESADPKILSNGQWVTPPTPTPRPNIELEGLPGDTKKAGSASNAYRDLVKSADDRLAQMRQEIELTGKAGIEADALRFKLDLLQQAEDKGRKLSAEQRGELEKKVDLYKQYSEQLAKAKLQQDLLEQRKLSGLSSTEQKVYSTLQQYGRPTDLASDEAAAIRQMIQMQDTQDGIKSFLTDFQSALVSSGGDIGEAFATAIKNAINNVLSKVLDQALTNLSKAITGAIFGDGASSSGGGAVAGVVSAVGAAPVIPVQRSGLGNISSYAKAIQSIESGGNYGALGPITKSGDRAYGAYQVMGANIPSWTKGALGQSMSPSAFLSSPSAQDAVFNKYFGASVAKYGNPQDAASVWFTGRPLAQGAGAADILGTTGSQYVDKFNNALGKLGETAEAATSGLGTFGSGLTQVGSALGGAGGGGGGGGGLFSFLGSLFGGGGKTSGSLYTSDRLFRAAGGPVSGPGTGTSDSIPTMLSNGEFVVNARSSRKHMALLHAINNGTIGHMAAGGVVRPVAVPVMPSVARMGNANDNGSRSGVLNVHIHGANGDDHVRNLVKQGVDQGIAAQNEQMRRGGFGTMNNRYSSQKG</sequence>
<evidence type="ECO:0000313" key="4">
    <source>
        <dbReference type="EMBL" id="MBB4067008.1"/>
    </source>
</evidence>
<dbReference type="Pfam" id="PF06791">
    <property type="entry name" value="TMP_2"/>
    <property type="match status" value="1"/>
</dbReference>
<proteinExistence type="predicted"/>
<dbReference type="AlphaFoldDB" id="A0A7W6JAR9"/>
<dbReference type="RefSeq" id="WP_183368275.1">
    <property type="nucleotide sequence ID" value="NZ_JACIEZ010000013.1"/>
</dbReference>
<dbReference type="InterPro" id="IPR009628">
    <property type="entry name" value="Phage_tape_measure_N"/>
</dbReference>
<evidence type="ECO:0000256" key="1">
    <source>
        <dbReference type="SAM" id="Coils"/>
    </source>
</evidence>
<feature type="region of interest" description="Disordered" evidence="2">
    <location>
        <begin position="428"/>
        <end position="489"/>
    </location>
</feature>
<protein>
    <recommendedName>
        <fullName evidence="3">Bacteriophage tail tape measure N-terminal domain-containing protein</fullName>
    </recommendedName>
</protein>
<gene>
    <name evidence="4" type="ORF">GGR23_004235</name>
</gene>
<keyword evidence="5" id="KW-1185">Reference proteome</keyword>
<feature type="coiled-coil region" evidence="1">
    <location>
        <begin position="548"/>
        <end position="575"/>
    </location>
</feature>
<evidence type="ECO:0000313" key="5">
    <source>
        <dbReference type="Proteomes" id="UP000528286"/>
    </source>
</evidence>
<dbReference type="EMBL" id="JACIEZ010000013">
    <property type="protein sequence ID" value="MBB4067008.1"/>
    <property type="molecule type" value="Genomic_DNA"/>
</dbReference>
<keyword evidence="1" id="KW-0175">Coiled coil</keyword>
<evidence type="ECO:0000256" key="2">
    <source>
        <dbReference type="SAM" id="MobiDB-lite"/>
    </source>
</evidence>
<comment type="caution">
    <text evidence="4">The sequence shown here is derived from an EMBL/GenBank/DDBJ whole genome shotgun (WGS) entry which is preliminary data.</text>
</comment>
<accession>A0A7W6JAR9</accession>